<feature type="region of interest" description="Disordered" evidence="1">
    <location>
        <begin position="97"/>
        <end position="123"/>
    </location>
</feature>
<evidence type="ECO:0000256" key="1">
    <source>
        <dbReference type="SAM" id="MobiDB-lite"/>
    </source>
</evidence>
<feature type="compositionally biased region" description="Basic and acidic residues" evidence="1">
    <location>
        <begin position="97"/>
        <end position="109"/>
    </location>
</feature>
<dbReference type="RefSeq" id="WP_165256045.1">
    <property type="nucleotide sequence ID" value="NZ_JAAKZY010000016.1"/>
</dbReference>
<dbReference type="AlphaFoldDB" id="A0A6G4V0V5"/>
<gene>
    <name evidence="2" type="ORF">G5C60_07620</name>
</gene>
<sequence length="164" mass="18046">MATESARSADGRMDGAASLLKVPAVPVFGADGTHRAGPGPDGMTEPTRLLCAAAHLRPDRAEEFAEKLRKWRKKQIKKFGDRLTPENVRLRRLEQAAKRAAEGEKAELEKELDDETPADPKQPRVLVGHEYVRWIRSRIAGDGRPVPSQGFDLEAVLIACAQAE</sequence>
<evidence type="ECO:0000313" key="2">
    <source>
        <dbReference type="EMBL" id="NGO07527.1"/>
    </source>
</evidence>
<proteinExistence type="predicted"/>
<dbReference type="EMBL" id="JAAKZY010000016">
    <property type="protein sequence ID" value="NGO07527.1"/>
    <property type="molecule type" value="Genomic_DNA"/>
</dbReference>
<accession>A0A6G4V0V5</accession>
<keyword evidence="3" id="KW-1185">Reference proteome</keyword>
<name>A0A6G4V0V5_9ACTN</name>
<organism evidence="2 3">
    <name type="scientific">Streptomyces scabichelini</name>
    <dbReference type="NCBI Taxonomy" id="2711217"/>
    <lineage>
        <taxon>Bacteria</taxon>
        <taxon>Bacillati</taxon>
        <taxon>Actinomycetota</taxon>
        <taxon>Actinomycetes</taxon>
        <taxon>Kitasatosporales</taxon>
        <taxon>Streptomycetaceae</taxon>
        <taxon>Streptomyces</taxon>
    </lineage>
</organism>
<reference evidence="2 3" key="1">
    <citation type="submission" date="2020-02" db="EMBL/GenBank/DDBJ databases">
        <title>Whole-genome analyses of novel actinobacteria.</title>
        <authorList>
            <person name="Sahin N."/>
            <person name="Gencbay T."/>
        </authorList>
    </citation>
    <scope>NUCLEOTIDE SEQUENCE [LARGE SCALE GENOMIC DNA]</scope>
    <source>
        <strain evidence="2 3">HC44</strain>
    </source>
</reference>
<protein>
    <submittedName>
        <fullName evidence="2">DUF1682 domain-containing protein</fullName>
    </submittedName>
</protein>
<comment type="caution">
    <text evidence="2">The sequence shown here is derived from an EMBL/GenBank/DDBJ whole genome shotgun (WGS) entry which is preliminary data.</text>
</comment>
<evidence type="ECO:0000313" key="3">
    <source>
        <dbReference type="Proteomes" id="UP000472335"/>
    </source>
</evidence>
<dbReference type="Proteomes" id="UP000472335">
    <property type="component" value="Unassembled WGS sequence"/>
</dbReference>